<dbReference type="EMBL" id="JPKZ01001313">
    <property type="protein sequence ID" value="KHN82714.1"/>
    <property type="molecule type" value="Genomic_DNA"/>
</dbReference>
<dbReference type="STRING" id="6265.A0A0B2VMW0"/>
<name>A0A0B2VMW0_TOXCA</name>
<comment type="caution">
    <text evidence="2">The sequence shown here is derived from an EMBL/GenBank/DDBJ whole genome shotgun (WGS) entry which is preliminary data.</text>
</comment>
<keyword evidence="3" id="KW-1185">Reference proteome</keyword>
<dbReference type="AlphaFoldDB" id="A0A0B2VMW0"/>
<dbReference type="Gene3D" id="2.120.10.80">
    <property type="entry name" value="Kelch-type beta propeller"/>
    <property type="match status" value="1"/>
</dbReference>
<protein>
    <submittedName>
        <fullName evidence="2">Uncharacterized protein</fullName>
    </submittedName>
</protein>
<dbReference type="OMA" id="IYLWGDF"/>
<sequence length="420" mass="46058">MMQVNTEDITVPWGRAPDPLDIQNGRWRMAVYQDVQESNDKSKLFFLYDPVADETSGTTLKCPSPQGGTALVLVTETESYGQAVLLLYRVDVSRDGMSLEGEPRALLENSIPISGDFIVSMREDAPEVVILTSPGLTVWRINCLVNQPSSPTSSYSVPNADLSHFYDAYLSQGNIYLLSASPDGHLDYSRVHVLEITGQTQIRTQMCTGDPQRGTPCARKQAALESISGFILLAGGEVDYGTSVTRLVDCWALNLSTFTWMQIPAQMPVPLIEPRLTATNSGCVYLWGDFDQPLPGMPPGTHIRILKVTGFENMNPPPYSQAINQPSTPPYPSSVNFSAPPYPASGSMYPNVQGYQQQPSGGDQPTSQPYTMPYGQQPFYCAPPAHAQPQQGSYPQPPQQAAPGQYAYYPPNEKKECCIQ</sequence>
<dbReference type="Proteomes" id="UP000031036">
    <property type="component" value="Unassembled WGS sequence"/>
</dbReference>
<feature type="compositionally biased region" description="Polar residues" evidence="1">
    <location>
        <begin position="348"/>
        <end position="370"/>
    </location>
</feature>
<dbReference type="SUPFAM" id="SSF117281">
    <property type="entry name" value="Kelch motif"/>
    <property type="match status" value="1"/>
</dbReference>
<feature type="region of interest" description="Disordered" evidence="1">
    <location>
        <begin position="316"/>
        <end position="413"/>
    </location>
</feature>
<dbReference type="InterPro" id="IPR015915">
    <property type="entry name" value="Kelch-typ_b-propeller"/>
</dbReference>
<evidence type="ECO:0000313" key="3">
    <source>
        <dbReference type="Proteomes" id="UP000031036"/>
    </source>
</evidence>
<organism evidence="2 3">
    <name type="scientific">Toxocara canis</name>
    <name type="common">Canine roundworm</name>
    <dbReference type="NCBI Taxonomy" id="6265"/>
    <lineage>
        <taxon>Eukaryota</taxon>
        <taxon>Metazoa</taxon>
        <taxon>Ecdysozoa</taxon>
        <taxon>Nematoda</taxon>
        <taxon>Chromadorea</taxon>
        <taxon>Rhabditida</taxon>
        <taxon>Spirurina</taxon>
        <taxon>Ascaridomorpha</taxon>
        <taxon>Ascaridoidea</taxon>
        <taxon>Toxocaridae</taxon>
        <taxon>Toxocara</taxon>
    </lineage>
</organism>
<accession>A0A0B2VMW0</accession>
<evidence type="ECO:0000313" key="2">
    <source>
        <dbReference type="EMBL" id="KHN82714.1"/>
    </source>
</evidence>
<evidence type="ECO:0000256" key="1">
    <source>
        <dbReference type="SAM" id="MobiDB-lite"/>
    </source>
</evidence>
<feature type="compositionally biased region" description="Low complexity" evidence="1">
    <location>
        <begin position="401"/>
        <end position="411"/>
    </location>
</feature>
<gene>
    <name evidence="2" type="ORF">Tcan_16540</name>
</gene>
<dbReference type="OrthoDB" id="7676067at2759"/>
<reference evidence="2 3" key="1">
    <citation type="submission" date="2014-11" db="EMBL/GenBank/DDBJ databases">
        <title>Genetic blueprint of the zoonotic pathogen Toxocara canis.</title>
        <authorList>
            <person name="Zhu X.-Q."/>
            <person name="Korhonen P.K."/>
            <person name="Cai H."/>
            <person name="Young N.D."/>
            <person name="Nejsum P."/>
            <person name="von Samson-Himmelstjerna G."/>
            <person name="Boag P.R."/>
            <person name="Tan P."/>
            <person name="Li Q."/>
            <person name="Min J."/>
            <person name="Yang Y."/>
            <person name="Wang X."/>
            <person name="Fang X."/>
            <person name="Hall R.S."/>
            <person name="Hofmann A."/>
            <person name="Sternberg P.W."/>
            <person name="Jex A.R."/>
            <person name="Gasser R.B."/>
        </authorList>
    </citation>
    <scope>NUCLEOTIDE SEQUENCE [LARGE SCALE GENOMIC DNA]</scope>
    <source>
        <strain evidence="2">PN_DK_2014</strain>
    </source>
</reference>
<proteinExistence type="predicted"/>